<protein>
    <recommendedName>
        <fullName evidence="4">Secreted protein</fullName>
    </recommendedName>
</protein>
<dbReference type="RefSeq" id="WP_069695076.1">
    <property type="nucleotide sequence ID" value="NZ_CP043010.1"/>
</dbReference>
<gene>
    <name evidence="2" type="ORF">NL394_13360</name>
</gene>
<evidence type="ECO:0000256" key="1">
    <source>
        <dbReference type="SAM" id="Phobius"/>
    </source>
</evidence>
<keyword evidence="1" id="KW-0812">Transmembrane</keyword>
<evidence type="ECO:0000313" key="2">
    <source>
        <dbReference type="EMBL" id="UYV96068.1"/>
    </source>
</evidence>
<feature type="transmembrane region" description="Helical" evidence="1">
    <location>
        <begin position="6"/>
        <end position="28"/>
    </location>
</feature>
<keyword evidence="1" id="KW-0472">Membrane</keyword>
<reference evidence="2" key="1">
    <citation type="submission" date="2022-07" db="EMBL/GenBank/DDBJ databases">
        <authorList>
            <person name="Wu T."/>
        </authorList>
    </citation>
    <scope>NUCLEOTIDE SEQUENCE</scope>
    <source>
        <strain evidence="2">SD-1</strain>
    </source>
</reference>
<dbReference type="AlphaFoldDB" id="A0AAX3EDS6"/>
<dbReference type="Proteomes" id="UP001163293">
    <property type="component" value="Chromosome"/>
</dbReference>
<organism evidence="2 3">
    <name type="scientific">Paenarthrobacter ureafaciens</name>
    <dbReference type="NCBI Taxonomy" id="37931"/>
    <lineage>
        <taxon>Bacteria</taxon>
        <taxon>Bacillati</taxon>
        <taxon>Actinomycetota</taxon>
        <taxon>Actinomycetes</taxon>
        <taxon>Micrococcales</taxon>
        <taxon>Micrococcaceae</taxon>
        <taxon>Paenarthrobacter</taxon>
    </lineage>
</organism>
<proteinExistence type="predicted"/>
<dbReference type="EMBL" id="CP101185">
    <property type="protein sequence ID" value="UYV96068.1"/>
    <property type="molecule type" value="Genomic_DNA"/>
</dbReference>
<keyword evidence="1" id="KW-1133">Transmembrane helix</keyword>
<evidence type="ECO:0000313" key="3">
    <source>
        <dbReference type="Proteomes" id="UP001163293"/>
    </source>
</evidence>
<keyword evidence="3" id="KW-1185">Reference proteome</keyword>
<name>A0AAX3EDS6_PAEUR</name>
<evidence type="ECO:0008006" key="4">
    <source>
        <dbReference type="Google" id="ProtNLM"/>
    </source>
</evidence>
<sequence>MLPMTPLQSWAFIVLLLVFVLGLVWLVAEVEAALRRRPADVVAVQPPQAHEADSTIDPIPATRPALHLIQDQDTSQVSKRSRRGPTEVYDWARRGI</sequence>
<accession>A0AAX3EDS6</accession>